<dbReference type="GO" id="GO:0016747">
    <property type="term" value="F:acyltransferase activity, transferring groups other than amino-acyl groups"/>
    <property type="evidence" value="ECO:0007669"/>
    <property type="project" value="InterPro"/>
</dbReference>
<organism evidence="2 3">
    <name type="scientific">Umezawaea endophytica</name>
    <dbReference type="NCBI Taxonomy" id="1654476"/>
    <lineage>
        <taxon>Bacteria</taxon>
        <taxon>Bacillati</taxon>
        <taxon>Actinomycetota</taxon>
        <taxon>Actinomycetes</taxon>
        <taxon>Pseudonocardiales</taxon>
        <taxon>Pseudonocardiaceae</taxon>
        <taxon>Umezawaea</taxon>
    </lineage>
</organism>
<dbReference type="InterPro" id="IPR000182">
    <property type="entry name" value="GNAT_dom"/>
</dbReference>
<evidence type="ECO:0000259" key="1">
    <source>
        <dbReference type="PROSITE" id="PS51186"/>
    </source>
</evidence>
<proteinExistence type="predicted"/>
<feature type="domain" description="N-acetyltransferase" evidence="1">
    <location>
        <begin position="17"/>
        <end position="174"/>
    </location>
</feature>
<reference evidence="2" key="1">
    <citation type="submission" date="2022-08" db="EMBL/GenBank/DDBJ databases">
        <authorList>
            <person name="Tistechok S."/>
            <person name="Samborskyy M."/>
            <person name="Roman I."/>
        </authorList>
    </citation>
    <scope>NUCLEOTIDE SEQUENCE</scope>
    <source>
        <strain evidence="2">DSM 103496</strain>
    </source>
</reference>
<protein>
    <submittedName>
        <fullName evidence="2">GNAT family N-acetyltransferase</fullName>
    </submittedName>
</protein>
<dbReference type="Pfam" id="PF13302">
    <property type="entry name" value="Acetyltransf_3"/>
    <property type="match status" value="1"/>
</dbReference>
<dbReference type="InterPro" id="IPR016181">
    <property type="entry name" value="Acyl_CoA_acyltransferase"/>
</dbReference>
<name>A0A9X2VJK4_9PSEU</name>
<comment type="caution">
    <text evidence="2">The sequence shown here is derived from an EMBL/GenBank/DDBJ whole genome shotgun (WGS) entry which is preliminary data.</text>
</comment>
<sequence>MRGEHVILEPLDLAHVPDLLAATAHDEVWQHLHLRRPADAAEMTAIVADALRDHRTGARVPWVQRDARSGAVAGTTSYYDISEGRASVAIGHTIIGRPWWRTGLNTEAKLLLLSRAFDELAAERVEWHVDTENTRSHRAVERVGATREGVLRHHHRRQSDGSLRDMVVYSMTADEWPALRARLTSALRPPLPQG</sequence>
<evidence type="ECO:0000313" key="2">
    <source>
        <dbReference type="EMBL" id="MCS7477687.1"/>
    </source>
</evidence>
<dbReference type="PROSITE" id="PS51186">
    <property type="entry name" value="GNAT"/>
    <property type="match status" value="1"/>
</dbReference>
<dbReference type="PANTHER" id="PTHR43610:SF1">
    <property type="entry name" value="N-ACETYLTRANSFERASE DOMAIN-CONTAINING PROTEIN"/>
    <property type="match status" value="1"/>
</dbReference>
<keyword evidence="3" id="KW-1185">Reference proteome</keyword>
<dbReference type="PANTHER" id="PTHR43610">
    <property type="entry name" value="BLL6696 PROTEIN"/>
    <property type="match status" value="1"/>
</dbReference>
<accession>A0A9X2VJK4</accession>
<evidence type="ECO:0000313" key="3">
    <source>
        <dbReference type="Proteomes" id="UP001141259"/>
    </source>
</evidence>
<dbReference type="EMBL" id="JANYMP010000005">
    <property type="protein sequence ID" value="MCS7477687.1"/>
    <property type="molecule type" value="Genomic_DNA"/>
</dbReference>
<dbReference type="SUPFAM" id="SSF55729">
    <property type="entry name" value="Acyl-CoA N-acyltransferases (Nat)"/>
    <property type="match status" value="1"/>
</dbReference>
<dbReference type="AlphaFoldDB" id="A0A9X2VJK4"/>
<dbReference type="Gene3D" id="3.40.630.30">
    <property type="match status" value="1"/>
</dbReference>
<dbReference type="Proteomes" id="UP001141259">
    <property type="component" value="Unassembled WGS sequence"/>
</dbReference>
<gene>
    <name evidence="2" type="ORF">NZH93_12550</name>
</gene>